<feature type="binding site" evidence="7">
    <location>
        <position position="48"/>
    </location>
    <ligand>
        <name>L-glutamate</name>
        <dbReference type="ChEBI" id="CHEBI:29985"/>
    </ligand>
</feature>
<dbReference type="Proteomes" id="UP000683428">
    <property type="component" value="Chromosome"/>
</dbReference>
<dbReference type="FunFam" id="3.40.50.620:FF:000093">
    <property type="entry name" value="Glutamyl-Q tRNA(Asp) synthetase"/>
    <property type="match status" value="1"/>
</dbReference>
<feature type="domain" description="Glutamyl/glutaminyl-tRNA synthetase class Ib catalytic" evidence="9">
    <location>
        <begin position="10"/>
        <end position="245"/>
    </location>
</feature>
<evidence type="ECO:0000256" key="7">
    <source>
        <dbReference type="HAMAP-Rule" id="MF_01428"/>
    </source>
</evidence>
<dbReference type="GO" id="GO:0006400">
    <property type="term" value="P:tRNA modification"/>
    <property type="evidence" value="ECO:0007669"/>
    <property type="project" value="InterPro"/>
</dbReference>
<name>A0A975XW49_9RHOO</name>
<protein>
    <recommendedName>
        <fullName evidence="7">Glutamyl-Q tRNA(Asp) synthetase</fullName>
        <shortName evidence="7">Glu-Q-RSs</shortName>
        <ecNumber evidence="7">6.1.1.-</ecNumber>
    </recommendedName>
</protein>
<evidence type="ECO:0000259" key="9">
    <source>
        <dbReference type="Pfam" id="PF00749"/>
    </source>
</evidence>
<organism evidence="10 11">
    <name type="scientific">Azospira inquinata</name>
    <dbReference type="NCBI Taxonomy" id="2785627"/>
    <lineage>
        <taxon>Bacteria</taxon>
        <taxon>Pseudomonadati</taxon>
        <taxon>Pseudomonadota</taxon>
        <taxon>Betaproteobacteria</taxon>
        <taxon>Rhodocyclales</taxon>
        <taxon>Rhodocyclaceae</taxon>
        <taxon>Azospira</taxon>
    </lineage>
</organism>
<evidence type="ECO:0000313" key="11">
    <source>
        <dbReference type="Proteomes" id="UP000683428"/>
    </source>
</evidence>
<reference evidence="10" key="1">
    <citation type="submission" date="2020-11" db="EMBL/GenBank/DDBJ databases">
        <title>Azospira inquinata sp. nov.</title>
        <authorList>
            <person name="Moe W.M."/>
            <person name="Mikes M.C."/>
        </authorList>
    </citation>
    <scope>NUCLEOTIDE SEQUENCE</scope>
    <source>
        <strain evidence="10">Azo-3</strain>
    </source>
</reference>
<proteinExistence type="inferred from homology"/>
<dbReference type="InterPro" id="IPR049940">
    <property type="entry name" value="GluQ/Sye"/>
</dbReference>
<dbReference type="GO" id="GO:0004818">
    <property type="term" value="F:glutamate-tRNA ligase activity"/>
    <property type="evidence" value="ECO:0007669"/>
    <property type="project" value="TreeGrafter"/>
</dbReference>
<sequence>MPPSPPVTYRGRFAPTPSGPLHFGSLVAALGSYLEARSRGGEWLLRMEDVDGPRTVPGAAADILRTLEAFGFQWDGPVLYQSQRLDAYGVALERLVAAGLAYPCGCSRKEVQAAGGGLSVDGAPRYDGRCRRGLAPGRRPRAWRLAVPDRYYGIQDGLLGDLGHDLGLAVGDFVLRRADGQYAYQLAVVVDDAFQGINRVVRGADLVDSTPRQLYLQDCLGYPRPAYVHLPVVTNARGEKLSKQTRARGLDRERPLPTLWQAWAFLGQEAPREEGGSLADFWAWSLAHWDLARVPAVRGRYWPDGMA</sequence>
<feature type="binding site" evidence="7">
    <location>
        <position position="202"/>
    </location>
    <ligand>
        <name>L-glutamate</name>
        <dbReference type="ChEBI" id="CHEBI:29985"/>
    </ligand>
</feature>
<dbReference type="KEGG" id="aiq:Azoinq_09115"/>
<dbReference type="InterPro" id="IPR020058">
    <property type="entry name" value="Glu/Gln-tRNA-synth_Ib_cat-dom"/>
</dbReference>
<keyword evidence="1 7" id="KW-0436">Ligase</keyword>
<comment type="similarity">
    <text evidence="7">Belongs to the class-I aminoacyl-tRNA synthetase family. GluQ subfamily.</text>
</comment>
<dbReference type="EC" id="6.1.1.-" evidence="7"/>
<feature type="binding site" evidence="7">
    <location>
        <position position="243"/>
    </location>
    <ligand>
        <name>ATP</name>
        <dbReference type="ChEBI" id="CHEBI:30616"/>
    </ligand>
</feature>
<keyword evidence="4 7" id="KW-0862">Zinc</keyword>
<dbReference type="GO" id="GO:0005829">
    <property type="term" value="C:cytosol"/>
    <property type="evidence" value="ECO:0007669"/>
    <property type="project" value="TreeGrafter"/>
</dbReference>
<dbReference type="NCBIfam" id="NF004314">
    <property type="entry name" value="PRK05710.1-3"/>
    <property type="match status" value="1"/>
</dbReference>
<evidence type="ECO:0000256" key="3">
    <source>
        <dbReference type="ARBA" id="ARBA00022741"/>
    </source>
</evidence>
<keyword evidence="2 7" id="KW-0479">Metal-binding</keyword>
<gene>
    <name evidence="10" type="primary">gluQRS</name>
    <name evidence="7" type="synonym">gluQ</name>
    <name evidence="10" type="ORF">Azoinq_09115</name>
</gene>
<comment type="cofactor">
    <cofactor evidence="7">
        <name>Zn(2+)</name>
        <dbReference type="ChEBI" id="CHEBI:29105"/>
    </cofactor>
    <text evidence="7">Binds 1 zinc ion per subunit.</text>
</comment>
<dbReference type="EMBL" id="CP064782">
    <property type="protein sequence ID" value="QWT50509.1"/>
    <property type="molecule type" value="Genomic_DNA"/>
</dbReference>
<comment type="function">
    <text evidence="7">Catalyzes the tRNA-independent activation of glutamate in presence of ATP and the subsequent transfer of glutamate onto a tRNA(Asp). Glutamate is transferred on the 2-amino-5-(4,5-dihydroxy-2-cyclopenten-1-yl) moiety of the queuosine in the wobble position of the QUC anticodon.</text>
</comment>
<feature type="binding site" evidence="7">
    <location>
        <begin position="12"/>
        <end position="16"/>
    </location>
    <ligand>
        <name>L-glutamate</name>
        <dbReference type="ChEBI" id="CHEBI:29985"/>
    </ligand>
</feature>
<evidence type="ECO:0000256" key="2">
    <source>
        <dbReference type="ARBA" id="ARBA00022723"/>
    </source>
</evidence>
<evidence type="ECO:0000313" key="10">
    <source>
        <dbReference type="EMBL" id="QWT50509.1"/>
    </source>
</evidence>
<dbReference type="GO" id="GO:0005524">
    <property type="term" value="F:ATP binding"/>
    <property type="evidence" value="ECO:0007669"/>
    <property type="project" value="UniProtKB-KW"/>
</dbReference>
<feature type="binding site" evidence="7">
    <location>
        <position position="104"/>
    </location>
    <ligand>
        <name>Zn(2+)</name>
        <dbReference type="ChEBI" id="CHEBI:29105"/>
    </ligand>
</feature>
<feature type="binding site" evidence="7">
    <location>
        <position position="126"/>
    </location>
    <ligand>
        <name>Zn(2+)</name>
        <dbReference type="ChEBI" id="CHEBI:29105"/>
    </ligand>
</feature>
<keyword evidence="6 7" id="KW-0030">Aminoacyl-tRNA synthetase</keyword>
<feature type="binding site" evidence="7">
    <location>
        <position position="130"/>
    </location>
    <ligand>
        <name>Zn(2+)</name>
        <dbReference type="ChEBI" id="CHEBI:29105"/>
    </ligand>
</feature>
<feature type="short sequence motif" description="'HIGH' region" evidence="7">
    <location>
        <begin position="15"/>
        <end position="25"/>
    </location>
</feature>
<keyword evidence="8" id="KW-0648">Protein biosynthesis</keyword>
<dbReference type="PANTHER" id="PTHR43311">
    <property type="entry name" value="GLUTAMATE--TRNA LIGASE"/>
    <property type="match status" value="1"/>
</dbReference>
<accession>A0A975XW49</accession>
<dbReference type="PANTHER" id="PTHR43311:SF1">
    <property type="entry name" value="GLUTAMYL-Q TRNA(ASP) SYNTHETASE"/>
    <property type="match status" value="1"/>
</dbReference>
<dbReference type="NCBIfam" id="TIGR03838">
    <property type="entry name" value="queuosine_YadB"/>
    <property type="match status" value="1"/>
</dbReference>
<evidence type="ECO:0000256" key="5">
    <source>
        <dbReference type="ARBA" id="ARBA00022840"/>
    </source>
</evidence>
<feature type="binding site" evidence="7">
    <location>
        <position position="106"/>
    </location>
    <ligand>
        <name>Zn(2+)</name>
        <dbReference type="ChEBI" id="CHEBI:29105"/>
    </ligand>
</feature>
<dbReference type="InterPro" id="IPR022380">
    <property type="entry name" value="Glu-Q_tRNA(Asp)_Synthase"/>
</dbReference>
<evidence type="ECO:0000256" key="6">
    <source>
        <dbReference type="ARBA" id="ARBA00023146"/>
    </source>
</evidence>
<feature type="binding site" evidence="7">
    <location>
        <position position="184"/>
    </location>
    <ligand>
        <name>L-glutamate</name>
        <dbReference type="ChEBI" id="CHEBI:29985"/>
    </ligand>
</feature>
<dbReference type="HAMAP" id="MF_01428">
    <property type="entry name" value="Glu_Q_tRNA_synth"/>
    <property type="match status" value="1"/>
</dbReference>
<keyword evidence="11" id="KW-1185">Reference proteome</keyword>
<evidence type="ECO:0000256" key="1">
    <source>
        <dbReference type="ARBA" id="ARBA00022598"/>
    </source>
</evidence>
<evidence type="ECO:0000256" key="4">
    <source>
        <dbReference type="ARBA" id="ARBA00022833"/>
    </source>
</evidence>
<keyword evidence="5 7" id="KW-0067">ATP-binding</keyword>
<dbReference type="GO" id="GO:0006424">
    <property type="term" value="P:glutamyl-tRNA aminoacylation"/>
    <property type="evidence" value="ECO:0007669"/>
    <property type="project" value="InterPro"/>
</dbReference>
<dbReference type="GO" id="GO:0008270">
    <property type="term" value="F:zinc ion binding"/>
    <property type="evidence" value="ECO:0007669"/>
    <property type="project" value="UniProtKB-UniRule"/>
</dbReference>
<dbReference type="NCBIfam" id="NF004313">
    <property type="entry name" value="PRK05710.1-2"/>
    <property type="match status" value="1"/>
</dbReference>
<dbReference type="AlphaFoldDB" id="A0A975XW49"/>
<keyword evidence="3 7" id="KW-0547">Nucleotide-binding</keyword>
<evidence type="ECO:0000256" key="8">
    <source>
        <dbReference type="RuleBase" id="RU363037"/>
    </source>
</evidence>
<feature type="short sequence motif" description="'KMSKS' region" evidence="7">
    <location>
        <begin position="240"/>
        <end position="244"/>
    </location>
</feature>
<dbReference type="Pfam" id="PF00749">
    <property type="entry name" value="tRNA-synt_1c"/>
    <property type="match status" value="1"/>
</dbReference>